<evidence type="ECO:0000256" key="7">
    <source>
        <dbReference type="SAM" id="SignalP"/>
    </source>
</evidence>
<name>A0A245ZE01_9SPHN</name>
<dbReference type="RefSeq" id="WP_088335241.1">
    <property type="nucleotide sequence ID" value="NZ_NBBJ01000007.1"/>
</dbReference>
<evidence type="ECO:0000256" key="2">
    <source>
        <dbReference type="ARBA" id="ARBA00022723"/>
    </source>
</evidence>
<dbReference type="Gene3D" id="1.10.575.10">
    <property type="entry name" value="P1 Nuclease"/>
    <property type="match status" value="1"/>
</dbReference>
<keyword evidence="1" id="KW-0540">Nuclease</keyword>
<proteinExistence type="predicted"/>
<dbReference type="GO" id="GO:0016788">
    <property type="term" value="F:hydrolase activity, acting on ester bonds"/>
    <property type="evidence" value="ECO:0007669"/>
    <property type="project" value="InterPro"/>
</dbReference>
<dbReference type="Proteomes" id="UP000197783">
    <property type="component" value="Unassembled WGS sequence"/>
</dbReference>
<dbReference type="CDD" id="cd11010">
    <property type="entry name" value="S1-P1_nuclease"/>
    <property type="match status" value="1"/>
</dbReference>
<keyword evidence="5" id="KW-1015">Disulfide bond</keyword>
<evidence type="ECO:0000313" key="9">
    <source>
        <dbReference type="Proteomes" id="UP000197783"/>
    </source>
</evidence>
<dbReference type="SUPFAM" id="SSF48537">
    <property type="entry name" value="Phospholipase C/P1 nuclease"/>
    <property type="match status" value="1"/>
</dbReference>
<dbReference type="PANTHER" id="PTHR33146">
    <property type="entry name" value="ENDONUCLEASE 4"/>
    <property type="match status" value="1"/>
</dbReference>
<keyword evidence="9" id="KW-1185">Reference proteome</keyword>
<dbReference type="EMBL" id="NBBJ01000007">
    <property type="protein sequence ID" value="OWK27980.1"/>
    <property type="molecule type" value="Genomic_DNA"/>
</dbReference>
<dbReference type="GO" id="GO:0004519">
    <property type="term" value="F:endonuclease activity"/>
    <property type="evidence" value="ECO:0007669"/>
    <property type="project" value="UniProtKB-KW"/>
</dbReference>
<keyword evidence="4" id="KW-0378">Hydrolase</keyword>
<accession>A0A245ZE01</accession>
<dbReference type="Pfam" id="PF02265">
    <property type="entry name" value="S1-P1_nuclease"/>
    <property type="match status" value="1"/>
</dbReference>
<evidence type="ECO:0000256" key="6">
    <source>
        <dbReference type="ARBA" id="ARBA00023180"/>
    </source>
</evidence>
<keyword evidence="2" id="KW-0479">Metal-binding</keyword>
<dbReference type="GO" id="GO:0006308">
    <property type="term" value="P:DNA catabolic process"/>
    <property type="evidence" value="ECO:0007669"/>
    <property type="project" value="InterPro"/>
</dbReference>
<organism evidence="8 9">
    <name type="scientific">Sphingomonas mucosissima</name>
    <dbReference type="NCBI Taxonomy" id="370959"/>
    <lineage>
        <taxon>Bacteria</taxon>
        <taxon>Pseudomonadati</taxon>
        <taxon>Pseudomonadota</taxon>
        <taxon>Alphaproteobacteria</taxon>
        <taxon>Sphingomonadales</taxon>
        <taxon>Sphingomonadaceae</taxon>
        <taxon>Sphingomonas</taxon>
    </lineage>
</organism>
<comment type="caution">
    <text evidence="8">The sequence shown here is derived from an EMBL/GenBank/DDBJ whole genome shotgun (WGS) entry which is preliminary data.</text>
</comment>
<dbReference type="GO" id="GO:0003676">
    <property type="term" value="F:nucleic acid binding"/>
    <property type="evidence" value="ECO:0007669"/>
    <property type="project" value="InterPro"/>
</dbReference>
<keyword evidence="6" id="KW-0325">Glycoprotein</keyword>
<dbReference type="InterPro" id="IPR008947">
    <property type="entry name" value="PLipase_C/P1_nuclease_dom_sf"/>
</dbReference>
<keyword evidence="7" id="KW-0732">Signal</keyword>
<dbReference type="OrthoDB" id="267579at2"/>
<protein>
    <submittedName>
        <fullName evidence="8">S1/P1 nuclease</fullName>
    </submittedName>
</protein>
<dbReference type="PANTHER" id="PTHR33146:SF26">
    <property type="entry name" value="ENDONUCLEASE 4"/>
    <property type="match status" value="1"/>
</dbReference>
<feature type="chain" id="PRO_5012580103" evidence="7">
    <location>
        <begin position="22"/>
        <end position="264"/>
    </location>
</feature>
<dbReference type="GO" id="GO:0046872">
    <property type="term" value="F:metal ion binding"/>
    <property type="evidence" value="ECO:0007669"/>
    <property type="project" value="UniProtKB-KW"/>
</dbReference>
<evidence type="ECO:0000256" key="5">
    <source>
        <dbReference type="ARBA" id="ARBA00023157"/>
    </source>
</evidence>
<feature type="signal peptide" evidence="7">
    <location>
        <begin position="1"/>
        <end position="21"/>
    </location>
</feature>
<dbReference type="InterPro" id="IPR003154">
    <property type="entry name" value="S1/P1nuclease"/>
</dbReference>
<sequence length="264" mass="29357">MRLFLSAAATVLAFVPGQAFAWGKTGHRVIGKIAEPYLAAAAKAGVKRILGAETMAEASNWPDTMRSDPAPFWQREAGPYHYVTVPKGKTYAEAGHPPEGDGVTALRRFAATVRDPKASLADKQAAIRFIIHIIGDLHQPLHAGNGTDQGANDVRVTFKGRSTNLHSVWDSALVDEEQLSYSEMAEWLGARITPALSREWMIADPQVWIAESTALRDQVYPTGENRSLSWRYIYENTPRMELRLQQGGVRLAAYLNDLFKRQRR</sequence>
<evidence type="ECO:0000256" key="1">
    <source>
        <dbReference type="ARBA" id="ARBA00022722"/>
    </source>
</evidence>
<reference evidence="8 9" key="1">
    <citation type="submission" date="2017-03" db="EMBL/GenBank/DDBJ databases">
        <title>Genome sequence of Sphingomonas mucosissima DSM 17494.</title>
        <authorList>
            <person name="Poehlein A."/>
            <person name="Wuebbeler J.H."/>
            <person name="Steinbuechel A."/>
            <person name="Daniel R."/>
        </authorList>
    </citation>
    <scope>NUCLEOTIDE SEQUENCE [LARGE SCALE GENOMIC DNA]</scope>
    <source>
        <strain evidence="8 9">DSM 17494</strain>
    </source>
</reference>
<evidence type="ECO:0000313" key="8">
    <source>
        <dbReference type="EMBL" id="OWK27980.1"/>
    </source>
</evidence>
<dbReference type="AlphaFoldDB" id="A0A245ZE01"/>
<keyword evidence="3" id="KW-0255">Endonuclease</keyword>
<gene>
    <name evidence="8" type="ORF">SPMU_32250</name>
</gene>
<evidence type="ECO:0000256" key="3">
    <source>
        <dbReference type="ARBA" id="ARBA00022759"/>
    </source>
</evidence>
<evidence type="ECO:0000256" key="4">
    <source>
        <dbReference type="ARBA" id="ARBA00022801"/>
    </source>
</evidence>